<accession>A0A6P1ZJK0</accession>
<evidence type="ECO:0000256" key="3">
    <source>
        <dbReference type="ARBA" id="ARBA00022679"/>
    </source>
</evidence>
<dbReference type="GO" id="GO:0005737">
    <property type="term" value="C:cytoplasm"/>
    <property type="evidence" value="ECO:0007669"/>
    <property type="project" value="UniProtKB-SubCell"/>
</dbReference>
<dbReference type="FunFam" id="3.40.630.70:FF:000001">
    <property type="entry name" value="Leucyl/phenylalanyl-tRNA--protein transferase"/>
    <property type="match status" value="1"/>
</dbReference>
<dbReference type="SUPFAM" id="SSF55729">
    <property type="entry name" value="Acyl-CoA N-acyltransferases (Nat)"/>
    <property type="match status" value="1"/>
</dbReference>
<keyword evidence="2 15" id="KW-0963">Cytoplasm</keyword>
<evidence type="ECO:0000256" key="11">
    <source>
        <dbReference type="ARBA" id="ARBA00074372"/>
    </source>
</evidence>
<comment type="function">
    <text evidence="8 15">Functions in the N-end rule pathway of protein degradation where it conjugates Leu, Phe and, less efficiently, Met from aminoacyl-tRNAs to the N-termini of proteins containing an N-terminal arginine or lysine.</text>
</comment>
<dbReference type="FunFam" id="3.30.70.3550:FF:000001">
    <property type="entry name" value="Leucyl/phenylalanyl-tRNA--protein transferase"/>
    <property type="match status" value="1"/>
</dbReference>
<dbReference type="InterPro" id="IPR042221">
    <property type="entry name" value="Leu/Phe-tRNA_Trfase_N"/>
</dbReference>
<dbReference type="Proteomes" id="UP000503251">
    <property type="component" value="Chromosome"/>
</dbReference>
<evidence type="ECO:0000256" key="12">
    <source>
        <dbReference type="ARBA" id="ARBA00077136"/>
    </source>
</evidence>
<proteinExistence type="inferred from homology"/>
<keyword evidence="3 15" id="KW-0808">Transferase</keyword>
<dbReference type="GO" id="GO:0030163">
    <property type="term" value="P:protein catabolic process"/>
    <property type="evidence" value="ECO:0007669"/>
    <property type="project" value="UniProtKB-UniRule"/>
</dbReference>
<evidence type="ECO:0000313" key="16">
    <source>
        <dbReference type="EMBL" id="QJT08279.1"/>
    </source>
</evidence>
<evidence type="ECO:0000313" key="19">
    <source>
        <dbReference type="Proteomes" id="UP000503251"/>
    </source>
</evidence>
<dbReference type="Proteomes" id="UP000434052">
    <property type="component" value="Unassembled WGS sequence"/>
</dbReference>
<dbReference type="NCBIfam" id="TIGR00667">
    <property type="entry name" value="aat"/>
    <property type="match status" value="1"/>
</dbReference>
<evidence type="ECO:0000256" key="7">
    <source>
        <dbReference type="ARBA" id="ARBA00051538"/>
    </source>
</evidence>
<keyword evidence="4 15" id="KW-0012">Acyltransferase</keyword>
<dbReference type="AlphaFoldDB" id="A0A6P1ZJK0"/>
<sequence>MAIFYLPKDGVGFPDPQGADPDGLLAVGGDLSPRRLTAAYALGIFPWYHQGSPILWWSPDPRCVLEPENLVVGKRLARTLRQRGYAVTLDRVFDRVIESCAFTCRHGEYGTWITSEMMDAYTALYDAGLVHSVEVWNGSGKLVGGLYGVSLGRVFYGESMFHTASDASKAGLVCLVRLLEQHGFTLMDCQQTTPHMLRFGAYEIPRAEFNRRLSTAVREETLRGSWSHWLLDPENPPRS</sequence>
<dbReference type="EMBL" id="QMIF01000003">
    <property type="protein sequence ID" value="TVM35171.1"/>
    <property type="molecule type" value="Genomic_DNA"/>
</dbReference>
<organism evidence="17 18">
    <name type="scientific">Oceanidesulfovibrio marinus</name>
    <dbReference type="NCBI Taxonomy" id="370038"/>
    <lineage>
        <taxon>Bacteria</taxon>
        <taxon>Pseudomonadati</taxon>
        <taxon>Thermodesulfobacteriota</taxon>
        <taxon>Desulfovibrionia</taxon>
        <taxon>Desulfovibrionales</taxon>
        <taxon>Desulfovibrionaceae</taxon>
        <taxon>Oceanidesulfovibrio</taxon>
    </lineage>
</organism>
<evidence type="ECO:0000256" key="15">
    <source>
        <dbReference type="HAMAP-Rule" id="MF_00688"/>
    </source>
</evidence>
<evidence type="ECO:0000256" key="1">
    <source>
        <dbReference type="ARBA" id="ARBA00004496"/>
    </source>
</evidence>
<dbReference type="EMBL" id="CP039543">
    <property type="protein sequence ID" value="QJT08279.1"/>
    <property type="molecule type" value="Genomic_DNA"/>
</dbReference>
<evidence type="ECO:0000256" key="2">
    <source>
        <dbReference type="ARBA" id="ARBA00022490"/>
    </source>
</evidence>
<evidence type="ECO:0000313" key="17">
    <source>
        <dbReference type="EMBL" id="TVM35171.1"/>
    </source>
</evidence>
<evidence type="ECO:0000256" key="10">
    <source>
        <dbReference type="ARBA" id="ARBA00066767"/>
    </source>
</evidence>
<evidence type="ECO:0000256" key="8">
    <source>
        <dbReference type="ARBA" id="ARBA00054043"/>
    </source>
</evidence>
<comment type="similarity">
    <text evidence="9 15">Belongs to the L/F-transferase family.</text>
</comment>
<dbReference type="InterPro" id="IPR042203">
    <property type="entry name" value="Leu/Phe-tRNA_Trfase_C"/>
</dbReference>
<dbReference type="EC" id="2.3.2.6" evidence="10 15"/>
<dbReference type="Gene3D" id="3.40.630.70">
    <property type="entry name" value="Leucyl/phenylalanyl-tRNA-protein transferase, C-terminal domain"/>
    <property type="match status" value="1"/>
</dbReference>
<dbReference type="Pfam" id="PF03588">
    <property type="entry name" value="Leu_Phe_trans"/>
    <property type="match status" value="1"/>
</dbReference>
<evidence type="ECO:0000256" key="5">
    <source>
        <dbReference type="ARBA" id="ARBA00050607"/>
    </source>
</evidence>
<dbReference type="PANTHER" id="PTHR30098">
    <property type="entry name" value="LEUCYL/PHENYLALANYL-TRNA--PROTEIN TRANSFERASE"/>
    <property type="match status" value="1"/>
</dbReference>
<evidence type="ECO:0000256" key="4">
    <source>
        <dbReference type="ARBA" id="ARBA00023315"/>
    </source>
</evidence>
<dbReference type="PANTHER" id="PTHR30098:SF2">
    <property type="entry name" value="LEUCYL_PHENYLALANYL-TRNA--PROTEIN TRANSFERASE"/>
    <property type="match status" value="1"/>
</dbReference>
<comment type="catalytic activity">
    <reaction evidence="7 15">
        <text>N-terminal L-lysyl-[protein] + L-leucyl-tRNA(Leu) = N-terminal L-leucyl-L-lysyl-[protein] + tRNA(Leu) + H(+)</text>
        <dbReference type="Rhea" id="RHEA:12340"/>
        <dbReference type="Rhea" id="RHEA-COMP:9613"/>
        <dbReference type="Rhea" id="RHEA-COMP:9622"/>
        <dbReference type="Rhea" id="RHEA-COMP:12670"/>
        <dbReference type="Rhea" id="RHEA-COMP:12671"/>
        <dbReference type="ChEBI" id="CHEBI:15378"/>
        <dbReference type="ChEBI" id="CHEBI:65249"/>
        <dbReference type="ChEBI" id="CHEBI:78442"/>
        <dbReference type="ChEBI" id="CHEBI:78494"/>
        <dbReference type="ChEBI" id="CHEBI:133043"/>
        <dbReference type="EC" id="2.3.2.6"/>
    </reaction>
</comment>
<reference evidence="16 19" key="2">
    <citation type="submission" date="2019-04" db="EMBL/GenBank/DDBJ databases">
        <title>Isolation and culture of sulfate reducing bacteria from the cold seep of the South China Sea.</title>
        <authorList>
            <person name="Sun C."/>
            <person name="Liu R."/>
        </authorList>
    </citation>
    <scope>NUCLEOTIDE SEQUENCE [LARGE SCALE GENOMIC DNA]</scope>
    <source>
        <strain evidence="16 19">CS1</strain>
    </source>
</reference>
<dbReference type="RefSeq" id="WP_144234729.1">
    <property type="nucleotide sequence ID" value="NZ_CP039543.1"/>
</dbReference>
<evidence type="ECO:0000256" key="9">
    <source>
        <dbReference type="ARBA" id="ARBA00061535"/>
    </source>
</evidence>
<dbReference type="InterPro" id="IPR004616">
    <property type="entry name" value="Leu/Phe-tRNA_Trfase"/>
</dbReference>
<name>A0A6P1ZJK0_9BACT</name>
<dbReference type="OrthoDB" id="9790282at2"/>
<evidence type="ECO:0000256" key="6">
    <source>
        <dbReference type="ARBA" id="ARBA00050652"/>
    </source>
</evidence>
<evidence type="ECO:0000256" key="14">
    <source>
        <dbReference type="ARBA" id="ARBA00083640"/>
    </source>
</evidence>
<dbReference type="GO" id="GO:0008914">
    <property type="term" value="F:leucyl-tRNA--protein transferase activity"/>
    <property type="evidence" value="ECO:0007669"/>
    <property type="project" value="UniProtKB-UniRule"/>
</dbReference>
<evidence type="ECO:0000313" key="18">
    <source>
        <dbReference type="Proteomes" id="UP000434052"/>
    </source>
</evidence>
<comment type="catalytic activity">
    <reaction evidence="6 15">
        <text>N-terminal L-arginyl-[protein] + L-leucyl-tRNA(Leu) = N-terminal L-leucyl-L-arginyl-[protein] + tRNA(Leu) + H(+)</text>
        <dbReference type="Rhea" id="RHEA:50416"/>
        <dbReference type="Rhea" id="RHEA-COMP:9613"/>
        <dbReference type="Rhea" id="RHEA-COMP:9622"/>
        <dbReference type="Rhea" id="RHEA-COMP:12672"/>
        <dbReference type="Rhea" id="RHEA-COMP:12673"/>
        <dbReference type="ChEBI" id="CHEBI:15378"/>
        <dbReference type="ChEBI" id="CHEBI:64719"/>
        <dbReference type="ChEBI" id="CHEBI:78442"/>
        <dbReference type="ChEBI" id="CHEBI:78494"/>
        <dbReference type="ChEBI" id="CHEBI:133044"/>
        <dbReference type="EC" id="2.3.2.6"/>
    </reaction>
</comment>
<dbReference type="InterPro" id="IPR016181">
    <property type="entry name" value="Acyl_CoA_acyltransferase"/>
</dbReference>
<dbReference type="HAMAP" id="MF_00688">
    <property type="entry name" value="Leu_Phe_trans"/>
    <property type="match status" value="1"/>
</dbReference>
<keyword evidence="19" id="KW-1185">Reference proteome</keyword>
<protein>
    <recommendedName>
        <fullName evidence="11 15">Leucyl/phenylalanyl-tRNA--protein transferase</fullName>
        <ecNumber evidence="10 15">2.3.2.6</ecNumber>
    </recommendedName>
    <alternativeName>
        <fullName evidence="12 15">L/F-transferase</fullName>
    </alternativeName>
    <alternativeName>
        <fullName evidence="13 15">Leucyltransferase</fullName>
    </alternativeName>
    <alternativeName>
        <fullName evidence="14 15">Phenyalanyltransferase</fullName>
    </alternativeName>
</protein>
<comment type="subcellular location">
    <subcellularLocation>
        <location evidence="1 15">Cytoplasm</location>
    </subcellularLocation>
</comment>
<comment type="catalytic activity">
    <reaction evidence="5 15">
        <text>L-phenylalanyl-tRNA(Phe) + an N-terminal L-alpha-aminoacyl-[protein] = an N-terminal L-phenylalanyl-L-alpha-aminoacyl-[protein] + tRNA(Phe)</text>
        <dbReference type="Rhea" id="RHEA:43632"/>
        <dbReference type="Rhea" id="RHEA-COMP:9668"/>
        <dbReference type="Rhea" id="RHEA-COMP:9699"/>
        <dbReference type="Rhea" id="RHEA-COMP:10636"/>
        <dbReference type="Rhea" id="RHEA-COMP:10637"/>
        <dbReference type="ChEBI" id="CHEBI:78442"/>
        <dbReference type="ChEBI" id="CHEBI:78531"/>
        <dbReference type="ChEBI" id="CHEBI:78597"/>
        <dbReference type="ChEBI" id="CHEBI:83561"/>
        <dbReference type="EC" id="2.3.2.6"/>
    </reaction>
</comment>
<dbReference type="Gene3D" id="3.30.70.3550">
    <property type="entry name" value="Leucyl/phenylalanyl-tRNA-protein transferase, N-terminal domain"/>
    <property type="match status" value="1"/>
</dbReference>
<reference evidence="17 18" key="1">
    <citation type="submission" date="2018-06" db="EMBL/GenBank/DDBJ databases">
        <title>Complete genome of Desulfovibrio marinus P48SEP.</title>
        <authorList>
            <person name="Crispim J.S."/>
            <person name="Vidigal P.M.P."/>
            <person name="Silva L.C.F."/>
            <person name="Araujo L.C."/>
            <person name="Laguardia C.N."/>
            <person name="Dias R.S."/>
            <person name="Sousa M.P."/>
            <person name="Paula S.O."/>
            <person name="Silva C."/>
        </authorList>
    </citation>
    <scope>NUCLEOTIDE SEQUENCE [LARGE SCALE GENOMIC DNA]</scope>
    <source>
        <strain evidence="17 18">P48SEP</strain>
    </source>
</reference>
<gene>
    <name evidence="15" type="primary">aat</name>
    <name evidence="17" type="ORF">DQK91_07185</name>
    <name evidence="16" type="ORF">E8L03_04760</name>
</gene>
<evidence type="ECO:0000256" key="13">
    <source>
        <dbReference type="ARBA" id="ARBA00077165"/>
    </source>
</evidence>